<sequence length="84" mass="9620">MTPPTGLFTASPKVACSYKSRRCSDPRALKRNGQMPTLCEFHRARQNTHQRKRIASSRSHGSRNAHRDTRLLCFHLSRSSRPSK</sequence>
<dbReference type="GeneID" id="19950032"/>
<dbReference type="AlphaFoldDB" id="T0RSW2"/>
<dbReference type="EMBL" id="JH767160">
    <property type="protein sequence ID" value="EQC33327.1"/>
    <property type="molecule type" value="Genomic_DNA"/>
</dbReference>
<dbReference type="InParanoid" id="T0RSW2"/>
<accession>T0RSW2</accession>
<dbReference type="Proteomes" id="UP000030762">
    <property type="component" value="Unassembled WGS sequence"/>
</dbReference>
<organism evidence="2 3">
    <name type="scientific">Saprolegnia diclina (strain VS20)</name>
    <dbReference type="NCBI Taxonomy" id="1156394"/>
    <lineage>
        <taxon>Eukaryota</taxon>
        <taxon>Sar</taxon>
        <taxon>Stramenopiles</taxon>
        <taxon>Oomycota</taxon>
        <taxon>Saprolegniomycetes</taxon>
        <taxon>Saprolegniales</taxon>
        <taxon>Saprolegniaceae</taxon>
        <taxon>Saprolegnia</taxon>
    </lineage>
</organism>
<dbReference type="OrthoDB" id="77806at2759"/>
<gene>
    <name evidence="2" type="ORF">SDRG_09305</name>
</gene>
<feature type="region of interest" description="Disordered" evidence="1">
    <location>
        <begin position="46"/>
        <end position="69"/>
    </location>
</feature>
<keyword evidence="3" id="KW-1185">Reference proteome</keyword>
<evidence type="ECO:0000313" key="3">
    <source>
        <dbReference type="Proteomes" id="UP000030762"/>
    </source>
</evidence>
<protein>
    <submittedName>
        <fullName evidence="2">Uncharacterized protein</fullName>
    </submittedName>
</protein>
<reference evidence="2 3" key="1">
    <citation type="submission" date="2012-04" db="EMBL/GenBank/DDBJ databases">
        <title>The Genome Sequence of Saprolegnia declina VS20.</title>
        <authorList>
            <consortium name="The Broad Institute Genome Sequencing Platform"/>
            <person name="Russ C."/>
            <person name="Nusbaum C."/>
            <person name="Tyler B."/>
            <person name="van West P."/>
            <person name="Dieguez-Uribeondo J."/>
            <person name="de Bruijn I."/>
            <person name="Tripathy S."/>
            <person name="Jiang R."/>
            <person name="Young S.K."/>
            <person name="Zeng Q."/>
            <person name="Gargeya S."/>
            <person name="Fitzgerald M."/>
            <person name="Haas B."/>
            <person name="Abouelleil A."/>
            <person name="Alvarado L."/>
            <person name="Arachchi H.M."/>
            <person name="Berlin A."/>
            <person name="Chapman S.B."/>
            <person name="Goldberg J."/>
            <person name="Griggs A."/>
            <person name="Gujja S."/>
            <person name="Hansen M."/>
            <person name="Howarth C."/>
            <person name="Imamovic A."/>
            <person name="Larimer J."/>
            <person name="McCowen C."/>
            <person name="Montmayeur A."/>
            <person name="Murphy C."/>
            <person name="Neiman D."/>
            <person name="Pearson M."/>
            <person name="Priest M."/>
            <person name="Roberts A."/>
            <person name="Saif S."/>
            <person name="Shea T."/>
            <person name="Sisk P."/>
            <person name="Sykes S."/>
            <person name="Wortman J."/>
            <person name="Nusbaum C."/>
            <person name="Birren B."/>
        </authorList>
    </citation>
    <scope>NUCLEOTIDE SEQUENCE [LARGE SCALE GENOMIC DNA]</scope>
    <source>
        <strain evidence="2 3">VS20</strain>
    </source>
</reference>
<name>T0RSW2_SAPDV</name>
<dbReference type="RefSeq" id="XP_008613450.1">
    <property type="nucleotide sequence ID" value="XM_008615228.1"/>
</dbReference>
<evidence type="ECO:0000313" key="2">
    <source>
        <dbReference type="EMBL" id="EQC33327.1"/>
    </source>
</evidence>
<dbReference type="VEuPathDB" id="FungiDB:SDRG_09305"/>
<feature type="compositionally biased region" description="Basic residues" evidence="1">
    <location>
        <begin position="46"/>
        <end position="64"/>
    </location>
</feature>
<evidence type="ECO:0000256" key="1">
    <source>
        <dbReference type="SAM" id="MobiDB-lite"/>
    </source>
</evidence>
<proteinExistence type="predicted"/>